<dbReference type="AlphaFoldDB" id="A0A9P7UN93"/>
<name>A0A9P7UN93_9AGAR</name>
<dbReference type="Pfam" id="PF02627">
    <property type="entry name" value="CMD"/>
    <property type="match status" value="1"/>
</dbReference>
<dbReference type="RefSeq" id="XP_043004943.1">
    <property type="nucleotide sequence ID" value="XM_043157576.1"/>
</dbReference>
<keyword evidence="1" id="KW-0732">Signal</keyword>
<keyword evidence="4" id="KW-1185">Reference proteome</keyword>
<dbReference type="InterPro" id="IPR003779">
    <property type="entry name" value="CMD-like"/>
</dbReference>
<reference evidence="3" key="1">
    <citation type="journal article" date="2021" name="Genome Biol. Evol.">
        <title>The assembled and annotated genome of the fairy-ring fungus Marasmius oreades.</title>
        <authorList>
            <person name="Hiltunen M."/>
            <person name="Ament-Velasquez S.L."/>
            <person name="Johannesson H."/>
        </authorList>
    </citation>
    <scope>NUCLEOTIDE SEQUENCE</scope>
    <source>
        <strain evidence="3">03SP1</strain>
    </source>
</reference>
<proteinExistence type="predicted"/>
<protein>
    <recommendedName>
        <fullName evidence="2">Carboxymuconolactone decarboxylase-like domain-containing protein</fullName>
    </recommendedName>
</protein>
<feature type="chain" id="PRO_5040489662" description="Carboxymuconolactone decarboxylase-like domain-containing protein" evidence="1">
    <location>
        <begin position="22"/>
        <end position="286"/>
    </location>
</feature>
<feature type="domain" description="Carboxymuconolactone decarboxylase-like" evidence="2">
    <location>
        <begin position="195"/>
        <end position="265"/>
    </location>
</feature>
<sequence>MVLWCMIYAIAISAFKHMVITEGDAFADIFITINHHLFIPTFGPSFALGMSNLVTSSFLKRIQSIYPPQSSNKVWRNPWYIVASVAYNASNEPHAIPHIFRHALQSTSTHDERLLLARKTRDALFKSGLNSGYAKTINSLVALDEVMPPELKDKEPLRNRKTYLPEHEAAGQKFFRDLYGDTAGSVQKLLDVVYPEMGWFSTTIGYGLVYGYNEVLTPLETSYMLVGTLIASDTPRQINWHLKGARRLGATREEVKAVRQIAMEVASACGVKWKDGVPELLDEGED</sequence>
<evidence type="ECO:0000256" key="1">
    <source>
        <dbReference type="SAM" id="SignalP"/>
    </source>
</evidence>
<gene>
    <name evidence="3" type="ORF">E1B28_012461</name>
</gene>
<dbReference type="EMBL" id="CM032188">
    <property type="protein sequence ID" value="KAG7088472.1"/>
    <property type="molecule type" value="Genomic_DNA"/>
</dbReference>
<dbReference type="PANTHER" id="PTHR28180">
    <property type="entry name" value="CONSERVED MITOCHONDRIAL PROTEIN-RELATED"/>
    <property type="match status" value="1"/>
</dbReference>
<dbReference type="Proteomes" id="UP001049176">
    <property type="component" value="Chromosome 8"/>
</dbReference>
<evidence type="ECO:0000313" key="3">
    <source>
        <dbReference type="EMBL" id="KAG7088472.1"/>
    </source>
</evidence>
<dbReference type="PANTHER" id="PTHR28180:SF2">
    <property type="entry name" value="PEROXISOMAL PROTEIN 2"/>
    <property type="match status" value="1"/>
</dbReference>
<organism evidence="3 4">
    <name type="scientific">Marasmius oreades</name>
    <name type="common">fairy-ring Marasmius</name>
    <dbReference type="NCBI Taxonomy" id="181124"/>
    <lineage>
        <taxon>Eukaryota</taxon>
        <taxon>Fungi</taxon>
        <taxon>Dikarya</taxon>
        <taxon>Basidiomycota</taxon>
        <taxon>Agaricomycotina</taxon>
        <taxon>Agaricomycetes</taxon>
        <taxon>Agaricomycetidae</taxon>
        <taxon>Agaricales</taxon>
        <taxon>Marasmiineae</taxon>
        <taxon>Marasmiaceae</taxon>
        <taxon>Marasmius</taxon>
    </lineage>
</organism>
<dbReference type="OrthoDB" id="5537330at2759"/>
<dbReference type="KEGG" id="more:E1B28_012461"/>
<dbReference type="GeneID" id="66081536"/>
<dbReference type="InterPro" id="IPR052999">
    <property type="entry name" value="PTS1_Protein"/>
</dbReference>
<comment type="caution">
    <text evidence="3">The sequence shown here is derived from an EMBL/GenBank/DDBJ whole genome shotgun (WGS) entry which is preliminary data.</text>
</comment>
<dbReference type="Gene3D" id="1.20.1290.10">
    <property type="entry name" value="AhpD-like"/>
    <property type="match status" value="1"/>
</dbReference>
<dbReference type="InterPro" id="IPR029032">
    <property type="entry name" value="AhpD-like"/>
</dbReference>
<dbReference type="SUPFAM" id="SSF69118">
    <property type="entry name" value="AhpD-like"/>
    <property type="match status" value="1"/>
</dbReference>
<evidence type="ECO:0000313" key="4">
    <source>
        <dbReference type="Proteomes" id="UP001049176"/>
    </source>
</evidence>
<dbReference type="GO" id="GO:0051920">
    <property type="term" value="F:peroxiredoxin activity"/>
    <property type="evidence" value="ECO:0007669"/>
    <property type="project" value="InterPro"/>
</dbReference>
<evidence type="ECO:0000259" key="2">
    <source>
        <dbReference type="Pfam" id="PF02627"/>
    </source>
</evidence>
<accession>A0A9P7UN93</accession>
<feature type="signal peptide" evidence="1">
    <location>
        <begin position="1"/>
        <end position="21"/>
    </location>
</feature>